<evidence type="ECO:0000256" key="13">
    <source>
        <dbReference type="PIRSR" id="PIRSR603816-1"/>
    </source>
</evidence>
<keyword evidence="8 14" id="KW-1133">Transmembrane helix</keyword>
<dbReference type="AlphaFoldDB" id="A0A5D0CKD1"/>
<dbReference type="GO" id="GO:0046872">
    <property type="term" value="F:metal ion binding"/>
    <property type="evidence" value="ECO:0007669"/>
    <property type="project" value="UniProtKB-KW"/>
</dbReference>
<feature type="binding site" description="axial binding residue" evidence="13">
    <location>
        <position position="188"/>
    </location>
    <ligand>
        <name>heme b</name>
        <dbReference type="ChEBI" id="CHEBI:60344"/>
        <label>1</label>
    </ligand>
    <ligandPart>
        <name>Fe</name>
        <dbReference type="ChEBI" id="CHEBI:18248"/>
    </ligandPart>
</feature>
<evidence type="ECO:0000256" key="3">
    <source>
        <dbReference type="ARBA" id="ARBA00022475"/>
    </source>
</evidence>
<accession>A0A5D0CKD1</accession>
<keyword evidence="6" id="KW-0479">Metal-binding</keyword>
<evidence type="ECO:0000313" key="16">
    <source>
        <dbReference type="EMBL" id="TYA09990.1"/>
    </source>
</evidence>
<dbReference type="Pfam" id="PF02665">
    <property type="entry name" value="Nitrate_red_gam"/>
    <property type="match status" value="1"/>
</dbReference>
<feature type="transmembrane region" description="Helical" evidence="14">
    <location>
        <begin position="87"/>
        <end position="108"/>
    </location>
</feature>
<keyword evidence="4 13" id="KW-0349">Heme</keyword>
<dbReference type="SUPFAM" id="SSF103501">
    <property type="entry name" value="Respiratory nitrate reductase 1 gamma chain"/>
    <property type="match status" value="1"/>
</dbReference>
<feature type="binding site" description="axial binding residue" evidence="13">
    <location>
        <position position="66"/>
    </location>
    <ligand>
        <name>heme b</name>
        <dbReference type="ChEBI" id="CHEBI:60344"/>
        <label>2</label>
    </ligand>
    <ligandPart>
        <name>Fe</name>
        <dbReference type="ChEBI" id="CHEBI:18248"/>
    </ligandPart>
</feature>
<dbReference type="PANTHER" id="PTHR30598">
    <property type="entry name" value="NITRATE REDUCTASE PRIVATE CHAPERONE, REDOX ENZYME MATURATION PROTEIN REMP FAMILY"/>
    <property type="match status" value="1"/>
</dbReference>
<dbReference type="GO" id="GO:0009325">
    <property type="term" value="C:nitrate reductase complex"/>
    <property type="evidence" value="ECO:0007669"/>
    <property type="project" value="InterPro"/>
</dbReference>
<evidence type="ECO:0000256" key="11">
    <source>
        <dbReference type="ARBA" id="ARBA00023063"/>
    </source>
</evidence>
<feature type="transmembrane region" description="Helical" evidence="14">
    <location>
        <begin position="189"/>
        <end position="215"/>
    </location>
</feature>
<sequence>MNWLDHFVWVIFPYLCVAVFVVGHIFRFRYDQFHWTAKSSEFIEKKQLMVGSLLFHIGILPVIMGHIAGLGIPKEWMESMGVNEHVYHIGAVYIGGLFGVITLAGMLLLTTRRLTKRTIRQLSTTSDLIVNVMLLFIVFMGVFSTLVTTNVQPEFDYRETISVWFRNLFLFQPDASLMSEVPLSFKMHVVAGFLIFAFWPFSRLVHVWSVPLNYVRRSYILYRKHRQQSVRR</sequence>
<keyword evidence="3" id="KW-1003">Cell membrane</keyword>
<dbReference type="OrthoDB" id="9788113at2"/>
<dbReference type="InterPro" id="IPR051936">
    <property type="entry name" value="Heme-iron_electron_transfer"/>
</dbReference>
<evidence type="ECO:0000256" key="7">
    <source>
        <dbReference type="ARBA" id="ARBA00022982"/>
    </source>
</evidence>
<dbReference type="GO" id="GO:0008940">
    <property type="term" value="F:nitrate reductase activity"/>
    <property type="evidence" value="ECO:0007669"/>
    <property type="project" value="InterPro"/>
</dbReference>
<dbReference type="RefSeq" id="WP_148457561.1">
    <property type="nucleotide sequence ID" value="NZ_VSDO01000006.1"/>
</dbReference>
<evidence type="ECO:0000313" key="17">
    <source>
        <dbReference type="Proteomes" id="UP000325218"/>
    </source>
</evidence>
<feature type="binding site" description="axial binding residue" evidence="13">
    <location>
        <position position="56"/>
    </location>
    <ligand>
        <name>heme b</name>
        <dbReference type="ChEBI" id="CHEBI:60344"/>
        <label>1</label>
    </ligand>
    <ligandPart>
        <name>Fe</name>
        <dbReference type="ChEBI" id="CHEBI:18248"/>
    </ligandPart>
</feature>
<name>A0A5D0CKD1_9BACL</name>
<keyword evidence="7" id="KW-0249">Electron transport</keyword>
<evidence type="ECO:0000256" key="6">
    <source>
        <dbReference type="ARBA" id="ARBA00022723"/>
    </source>
</evidence>
<dbReference type="EC" id="1.7.99.4" evidence="16"/>
<dbReference type="InterPro" id="IPR003816">
    <property type="entry name" value="Nitrate_red_gam"/>
</dbReference>
<evidence type="ECO:0000259" key="15">
    <source>
        <dbReference type="Pfam" id="PF02665"/>
    </source>
</evidence>
<evidence type="ECO:0000256" key="10">
    <source>
        <dbReference type="ARBA" id="ARBA00023004"/>
    </source>
</evidence>
<keyword evidence="9 16" id="KW-0560">Oxidoreductase</keyword>
<feature type="domain" description="NarG-like" evidence="15">
    <location>
        <begin position="5"/>
        <end position="224"/>
    </location>
</feature>
<evidence type="ECO:0000256" key="8">
    <source>
        <dbReference type="ARBA" id="ARBA00022989"/>
    </source>
</evidence>
<dbReference type="NCBIfam" id="TIGR00351">
    <property type="entry name" value="narI"/>
    <property type="match status" value="1"/>
</dbReference>
<dbReference type="InterPro" id="IPR023234">
    <property type="entry name" value="NarG-like_domain"/>
</dbReference>
<organism evidence="16 17">
    <name type="scientific">Paenibacillus faecis</name>
    <dbReference type="NCBI Taxonomy" id="862114"/>
    <lineage>
        <taxon>Bacteria</taxon>
        <taxon>Bacillati</taxon>
        <taxon>Bacillota</taxon>
        <taxon>Bacilli</taxon>
        <taxon>Bacillales</taxon>
        <taxon>Paenibacillaceae</taxon>
        <taxon>Paenibacillus</taxon>
    </lineage>
</organism>
<keyword evidence="2" id="KW-0813">Transport</keyword>
<keyword evidence="12 14" id="KW-0472">Membrane</keyword>
<dbReference type="InterPro" id="IPR036197">
    <property type="entry name" value="NarG-like_sf"/>
</dbReference>
<evidence type="ECO:0000256" key="5">
    <source>
        <dbReference type="ARBA" id="ARBA00022692"/>
    </source>
</evidence>
<feature type="binding site" description="axial binding residue" evidence="13">
    <location>
        <position position="206"/>
    </location>
    <ligand>
        <name>heme b</name>
        <dbReference type="ChEBI" id="CHEBI:60344"/>
        <label>1</label>
    </ligand>
    <ligandPart>
        <name>Fe</name>
        <dbReference type="ChEBI" id="CHEBI:18248"/>
    </ligandPart>
</feature>
<dbReference type="Proteomes" id="UP000325218">
    <property type="component" value="Unassembled WGS sequence"/>
</dbReference>
<keyword evidence="17" id="KW-1185">Reference proteome</keyword>
<feature type="transmembrane region" description="Helical" evidence="14">
    <location>
        <begin position="6"/>
        <end position="26"/>
    </location>
</feature>
<evidence type="ECO:0000256" key="12">
    <source>
        <dbReference type="ARBA" id="ARBA00023136"/>
    </source>
</evidence>
<evidence type="ECO:0000256" key="1">
    <source>
        <dbReference type="ARBA" id="ARBA00004651"/>
    </source>
</evidence>
<keyword evidence="5 14" id="KW-0812">Transmembrane</keyword>
<feature type="transmembrane region" description="Helical" evidence="14">
    <location>
        <begin position="47"/>
        <end position="67"/>
    </location>
</feature>
<comment type="caution">
    <text evidence="16">The sequence shown here is derived from an EMBL/GenBank/DDBJ whole genome shotgun (WGS) entry which is preliminary data.</text>
</comment>
<dbReference type="EMBL" id="VSDO01000006">
    <property type="protein sequence ID" value="TYA09990.1"/>
    <property type="molecule type" value="Genomic_DNA"/>
</dbReference>
<dbReference type="FunFam" id="1.20.950.20:FF:000001">
    <property type="entry name" value="Respiratory nitrate reductase subunit gamma"/>
    <property type="match status" value="1"/>
</dbReference>
<dbReference type="Gene3D" id="1.20.950.20">
    <property type="entry name" value="Transmembrane di-heme cytochromes, Chain C"/>
    <property type="match status" value="1"/>
</dbReference>
<dbReference type="GO" id="GO:0042128">
    <property type="term" value="P:nitrate assimilation"/>
    <property type="evidence" value="ECO:0007669"/>
    <property type="project" value="UniProtKB-KW"/>
</dbReference>
<dbReference type="GO" id="GO:0020037">
    <property type="term" value="F:heme binding"/>
    <property type="evidence" value="ECO:0007669"/>
    <property type="project" value="TreeGrafter"/>
</dbReference>
<dbReference type="GO" id="GO:0009055">
    <property type="term" value="F:electron transfer activity"/>
    <property type="evidence" value="ECO:0007669"/>
    <property type="project" value="TreeGrafter"/>
</dbReference>
<dbReference type="GO" id="GO:0019645">
    <property type="term" value="P:anaerobic electron transport chain"/>
    <property type="evidence" value="ECO:0007669"/>
    <property type="project" value="TreeGrafter"/>
</dbReference>
<evidence type="ECO:0000256" key="2">
    <source>
        <dbReference type="ARBA" id="ARBA00022448"/>
    </source>
</evidence>
<proteinExistence type="predicted"/>
<feature type="transmembrane region" description="Helical" evidence="14">
    <location>
        <begin position="128"/>
        <end position="147"/>
    </location>
</feature>
<keyword evidence="10 13" id="KW-0408">Iron</keyword>
<dbReference type="PANTHER" id="PTHR30598:SF3">
    <property type="entry name" value="RESPIRATORY NITRATE REDUCTASE 1 GAMMA CHAIN"/>
    <property type="match status" value="1"/>
</dbReference>
<evidence type="ECO:0000256" key="9">
    <source>
        <dbReference type="ARBA" id="ARBA00023002"/>
    </source>
</evidence>
<gene>
    <name evidence="16" type="primary">narI</name>
    <name evidence="16" type="ORF">FRY98_25625</name>
</gene>
<comment type="subcellular location">
    <subcellularLocation>
        <location evidence="1">Cell membrane</location>
        <topology evidence="1">Multi-pass membrane protein</topology>
    </subcellularLocation>
</comment>
<keyword evidence="11" id="KW-0534">Nitrate assimilation</keyword>
<protein>
    <submittedName>
        <fullName evidence="16">Respiratory nitrate reductase subunit gamma</fullName>
        <ecNumber evidence="16">1.7.99.4</ecNumber>
    </submittedName>
</protein>
<reference evidence="16 17" key="1">
    <citation type="submission" date="2019-08" db="EMBL/GenBank/DDBJ databases">
        <title>Genome sequencing of Paenibacillus faecis DSM 23593(T).</title>
        <authorList>
            <person name="Kook J.-K."/>
            <person name="Park S.-N."/>
            <person name="Lim Y.K."/>
        </authorList>
    </citation>
    <scope>NUCLEOTIDE SEQUENCE [LARGE SCALE GENOMIC DNA]</scope>
    <source>
        <strain evidence="16 17">DSM 23593</strain>
    </source>
</reference>
<dbReference type="GO" id="GO:0005886">
    <property type="term" value="C:plasma membrane"/>
    <property type="evidence" value="ECO:0007669"/>
    <property type="project" value="UniProtKB-SubCell"/>
</dbReference>
<evidence type="ECO:0000256" key="4">
    <source>
        <dbReference type="ARBA" id="ARBA00022617"/>
    </source>
</evidence>
<evidence type="ECO:0000256" key="14">
    <source>
        <dbReference type="SAM" id="Phobius"/>
    </source>
</evidence>